<sequence length="160" mass="17688">MADHLEILSAAREGELAPIEEFFKQENATELFKSIKNEYSLATPLHMAAANAHVDVLKYILHHLDENERANIVNQKNDSGNTALHWAALTGSLESAQLLVGAGADAKIKNQAGFDSIYQAEVAENEALVEYFLKTVDFEDEEEETISAGIPEEETKEKDV</sequence>
<dbReference type="STRING" id="45607.A0A2T0FI85"/>
<reference evidence="4 5" key="1">
    <citation type="submission" date="2017-04" db="EMBL/GenBank/DDBJ databases">
        <title>Genome sequencing of [Candida] sorbophila.</title>
        <authorList>
            <person name="Ahn J.O."/>
        </authorList>
    </citation>
    <scope>NUCLEOTIDE SEQUENCE [LARGE SCALE GENOMIC DNA]</scope>
    <source>
        <strain evidence="4 5">DS02</strain>
    </source>
</reference>
<evidence type="ECO:0000313" key="4">
    <source>
        <dbReference type="EMBL" id="PRT54659.1"/>
    </source>
</evidence>
<proteinExistence type="predicted"/>
<evidence type="ECO:0000313" key="5">
    <source>
        <dbReference type="Proteomes" id="UP000238350"/>
    </source>
</evidence>
<organism evidence="4 5">
    <name type="scientific">Wickerhamiella sorbophila</name>
    <dbReference type="NCBI Taxonomy" id="45607"/>
    <lineage>
        <taxon>Eukaryota</taxon>
        <taxon>Fungi</taxon>
        <taxon>Dikarya</taxon>
        <taxon>Ascomycota</taxon>
        <taxon>Saccharomycotina</taxon>
        <taxon>Dipodascomycetes</taxon>
        <taxon>Dipodascales</taxon>
        <taxon>Trichomonascaceae</taxon>
        <taxon>Wickerhamiella</taxon>
    </lineage>
</organism>
<dbReference type="PANTHER" id="PTHR24198:SF165">
    <property type="entry name" value="ANKYRIN REPEAT-CONTAINING PROTEIN-RELATED"/>
    <property type="match status" value="1"/>
</dbReference>
<dbReference type="Gene3D" id="1.25.40.20">
    <property type="entry name" value="Ankyrin repeat-containing domain"/>
    <property type="match status" value="1"/>
</dbReference>
<dbReference type="PROSITE" id="PS50297">
    <property type="entry name" value="ANK_REP_REGION"/>
    <property type="match status" value="1"/>
</dbReference>
<dbReference type="InterPro" id="IPR036770">
    <property type="entry name" value="Ankyrin_rpt-contain_sf"/>
</dbReference>
<dbReference type="RefSeq" id="XP_024664604.1">
    <property type="nucleotide sequence ID" value="XM_024808836.1"/>
</dbReference>
<comment type="caution">
    <text evidence="4">The sequence shown here is derived from an EMBL/GenBank/DDBJ whole genome shotgun (WGS) entry which is preliminary data.</text>
</comment>
<dbReference type="PROSITE" id="PS50088">
    <property type="entry name" value="ANK_REPEAT"/>
    <property type="match status" value="1"/>
</dbReference>
<protein>
    <submittedName>
        <fullName evidence="4">Ankyrin repeat-containing protein YAR1</fullName>
    </submittedName>
</protein>
<keyword evidence="5" id="KW-1185">Reference proteome</keyword>
<evidence type="ECO:0000256" key="1">
    <source>
        <dbReference type="ARBA" id="ARBA00022737"/>
    </source>
</evidence>
<dbReference type="SMART" id="SM00248">
    <property type="entry name" value="ANK"/>
    <property type="match status" value="2"/>
</dbReference>
<dbReference type="EMBL" id="NDIQ01000021">
    <property type="protein sequence ID" value="PRT54659.1"/>
    <property type="molecule type" value="Genomic_DNA"/>
</dbReference>
<evidence type="ECO:0000256" key="3">
    <source>
        <dbReference type="PROSITE-ProRule" id="PRU00023"/>
    </source>
</evidence>
<keyword evidence="2 3" id="KW-0040">ANK repeat</keyword>
<dbReference type="InterPro" id="IPR002110">
    <property type="entry name" value="Ankyrin_rpt"/>
</dbReference>
<gene>
    <name evidence="4" type="ORF">B9G98_02279</name>
</gene>
<dbReference type="PANTHER" id="PTHR24198">
    <property type="entry name" value="ANKYRIN REPEAT AND PROTEIN KINASE DOMAIN-CONTAINING PROTEIN"/>
    <property type="match status" value="1"/>
</dbReference>
<dbReference type="Proteomes" id="UP000238350">
    <property type="component" value="Unassembled WGS sequence"/>
</dbReference>
<dbReference type="SUPFAM" id="SSF48403">
    <property type="entry name" value="Ankyrin repeat"/>
    <property type="match status" value="1"/>
</dbReference>
<keyword evidence="1" id="KW-0677">Repeat</keyword>
<dbReference type="Pfam" id="PF12796">
    <property type="entry name" value="Ank_2"/>
    <property type="match status" value="1"/>
</dbReference>
<feature type="repeat" description="ANK" evidence="3">
    <location>
        <begin position="79"/>
        <end position="111"/>
    </location>
</feature>
<dbReference type="GeneID" id="36516027"/>
<accession>A0A2T0FI85</accession>
<name>A0A2T0FI85_9ASCO</name>
<dbReference type="AlphaFoldDB" id="A0A2T0FI85"/>
<dbReference type="OrthoDB" id="10057496at2759"/>
<evidence type="ECO:0000256" key="2">
    <source>
        <dbReference type="ARBA" id="ARBA00023043"/>
    </source>
</evidence>